<evidence type="ECO:0000256" key="2">
    <source>
        <dbReference type="ARBA" id="ARBA00022612"/>
    </source>
</evidence>
<keyword evidence="8" id="KW-0378">Hydrolase</keyword>
<dbReference type="InterPro" id="IPR001584">
    <property type="entry name" value="Integrase_cat-core"/>
</dbReference>
<sequence length="335" mass="38209">MEEQISEGLKVSNQNSSGNNYKKNGGHGKFSKKGDDQNRGGQRKFDKRNACKKWGHFAYECYSNKGKQKEDEAQMAQGDSDNSDSDHVLLMYLDIGCSNHMTRHKGWFVNLDEKVKRTVKFADNNTFTAEGMGKVLNHRRDGQSLSLKKKGMIHDLPSIEPPKELCEGCLISKHTRSSFKSNIPATKTLLKIVYSDVCGPMESVSLGGNHYFISLVDDFLRKLWIYLIKRNGEAFEMFKRFKTMCGRSIKILRTDGGGEYTSHDFHSYCDKFWGEAVSKAAYILNRSPTKSLNDVTPEEVWSGSALSHFWVFDSLCFKHVPDARRKELDDKRDNQ</sequence>
<evidence type="ECO:0000256" key="4">
    <source>
        <dbReference type="ARBA" id="ARBA00022722"/>
    </source>
</evidence>
<dbReference type="GO" id="GO:0003676">
    <property type="term" value="F:nucleic acid binding"/>
    <property type="evidence" value="ECO:0007669"/>
    <property type="project" value="InterPro"/>
</dbReference>
<dbReference type="GO" id="GO:0008233">
    <property type="term" value="F:peptidase activity"/>
    <property type="evidence" value="ECO:0007669"/>
    <property type="project" value="UniProtKB-KW"/>
</dbReference>
<evidence type="ECO:0000256" key="12">
    <source>
        <dbReference type="ARBA" id="ARBA00022918"/>
    </source>
</evidence>
<dbReference type="SUPFAM" id="SSF53098">
    <property type="entry name" value="Ribonuclease H-like"/>
    <property type="match status" value="1"/>
</dbReference>
<feature type="compositionally biased region" description="Basic and acidic residues" evidence="16">
    <location>
        <begin position="32"/>
        <end position="47"/>
    </location>
</feature>
<accession>A0A371HEI5</accession>
<keyword evidence="11" id="KW-0229">DNA integration</keyword>
<dbReference type="OrthoDB" id="1751476at2759"/>
<reference evidence="18" key="1">
    <citation type="submission" date="2018-05" db="EMBL/GenBank/DDBJ databases">
        <title>Draft genome of Mucuna pruriens seed.</title>
        <authorList>
            <person name="Nnadi N.E."/>
            <person name="Vos R."/>
            <person name="Hasami M.H."/>
            <person name="Devisetty U.K."/>
            <person name="Aguiy J.C."/>
        </authorList>
    </citation>
    <scope>NUCLEOTIDE SEQUENCE [LARGE SCALE GENOMIC DNA]</scope>
    <source>
        <strain evidence="18">JCA_2017</strain>
    </source>
</reference>
<keyword evidence="2" id="KW-1188">Viral release from host cell</keyword>
<evidence type="ECO:0000256" key="3">
    <source>
        <dbReference type="ARBA" id="ARBA00022670"/>
    </source>
</evidence>
<feature type="region of interest" description="Disordered" evidence="16">
    <location>
        <begin position="1"/>
        <end position="47"/>
    </location>
</feature>
<evidence type="ECO:0000256" key="11">
    <source>
        <dbReference type="ARBA" id="ARBA00022908"/>
    </source>
</evidence>
<evidence type="ECO:0000256" key="15">
    <source>
        <dbReference type="ARBA" id="ARBA00023172"/>
    </source>
</evidence>
<keyword evidence="15" id="KW-0233">DNA recombination</keyword>
<dbReference type="InterPro" id="IPR054722">
    <property type="entry name" value="PolX-like_BBD"/>
</dbReference>
<dbReference type="InterPro" id="IPR012337">
    <property type="entry name" value="RNaseH-like_sf"/>
</dbReference>
<keyword evidence="13" id="KW-0548">Nucleotidyltransferase</keyword>
<evidence type="ECO:0000256" key="10">
    <source>
        <dbReference type="ARBA" id="ARBA00022842"/>
    </source>
</evidence>
<evidence type="ECO:0000259" key="17">
    <source>
        <dbReference type="PROSITE" id="PS50994"/>
    </source>
</evidence>
<keyword evidence="19" id="KW-1185">Reference proteome</keyword>
<comment type="caution">
    <text evidence="18">The sequence shown here is derived from an EMBL/GenBank/DDBJ whole genome shotgun (WGS) entry which is preliminary data.</text>
</comment>
<keyword evidence="12" id="KW-0695">RNA-directed DNA polymerase</keyword>
<keyword evidence="13" id="KW-0808">Transferase</keyword>
<keyword evidence="10" id="KW-0460">Magnesium</keyword>
<keyword evidence="7" id="KW-0255">Endonuclease</keyword>
<dbReference type="Proteomes" id="UP000257109">
    <property type="component" value="Unassembled WGS sequence"/>
</dbReference>
<feature type="compositionally biased region" description="Low complexity" evidence="16">
    <location>
        <begin position="12"/>
        <end position="23"/>
    </location>
</feature>
<proteinExistence type="predicted"/>
<organism evidence="18 19">
    <name type="scientific">Mucuna pruriens</name>
    <name type="common">Velvet bean</name>
    <name type="synonym">Dolichos pruriens</name>
    <dbReference type="NCBI Taxonomy" id="157652"/>
    <lineage>
        <taxon>Eukaryota</taxon>
        <taxon>Viridiplantae</taxon>
        <taxon>Streptophyta</taxon>
        <taxon>Embryophyta</taxon>
        <taxon>Tracheophyta</taxon>
        <taxon>Spermatophyta</taxon>
        <taxon>Magnoliopsida</taxon>
        <taxon>eudicotyledons</taxon>
        <taxon>Gunneridae</taxon>
        <taxon>Pentapetalae</taxon>
        <taxon>rosids</taxon>
        <taxon>fabids</taxon>
        <taxon>Fabales</taxon>
        <taxon>Fabaceae</taxon>
        <taxon>Papilionoideae</taxon>
        <taxon>50 kb inversion clade</taxon>
        <taxon>NPAAA clade</taxon>
        <taxon>indigoferoid/millettioid clade</taxon>
        <taxon>Phaseoleae</taxon>
        <taxon>Mucuna</taxon>
    </lineage>
</organism>
<dbReference type="Pfam" id="PF22936">
    <property type="entry name" value="Pol_BBD"/>
    <property type="match status" value="1"/>
</dbReference>
<feature type="non-terminal residue" evidence="18">
    <location>
        <position position="1"/>
    </location>
</feature>
<dbReference type="Gene3D" id="3.30.420.10">
    <property type="entry name" value="Ribonuclease H-like superfamily/Ribonuclease H"/>
    <property type="match status" value="1"/>
</dbReference>
<evidence type="ECO:0000256" key="8">
    <source>
        <dbReference type="ARBA" id="ARBA00022801"/>
    </source>
</evidence>
<evidence type="ECO:0000313" key="19">
    <source>
        <dbReference type="Proteomes" id="UP000257109"/>
    </source>
</evidence>
<dbReference type="PROSITE" id="PS50994">
    <property type="entry name" value="INTEGRASE"/>
    <property type="match status" value="1"/>
</dbReference>
<dbReference type="PANTHER" id="PTHR42648">
    <property type="entry name" value="TRANSPOSASE, PUTATIVE-RELATED"/>
    <property type="match status" value="1"/>
</dbReference>
<evidence type="ECO:0000313" key="18">
    <source>
        <dbReference type="EMBL" id="RDY01197.1"/>
    </source>
</evidence>
<gene>
    <name evidence="18" type="ORF">CR513_15500</name>
</gene>
<evidence type="ECO:0000256" key="16">
    <source>
        <dbReference type="SAM" id="MobiDB-lite"/>
    </source>
</evidence>
<dbReference type="STRING" id="157652.A0A371HEI5"/>
<keyword evidence="9" id="KW-0067">ATP-binding</keyword>
<keyword evidence="14" id="KW-0917">Virion maturation</keyword>
<dbReference type="EMBL" id="QJKJ01002814">
    <property type="protein sequence ID" value="RDY01197.1"/>
    <property type="molecule type" value="Genomic_DNA"/>
</dbReference>
<feature type="domain" description="Integrase catalytic" evidence="17">
    <location>
        <begin position="180"/>
        <end position="272"/>
    </location>
</feature>
<dbReference type="PANTHER" id="PTHR42648:SF11">
    <property type="entry name" value="TRANSPOSON TY4-P GAG-POL POLYPROTEIN"/>
    <property type="match status" value="1"/>
</dbReference>
<keyword evidence="13" id="KW-0239">DNA-directed DNA polymerase</keyword>
<evidence type="ECO:0000256" key="13">
    <source>
        <dbReference type="ARBA" id="ARBA00022932"/>
    </source>
</evidence>
<evidence type="ECO:0000256" key="5">
    <source>
        <dbReference type="ARBA" id="ARBA00022723"/>
    </source>
</evidence>
<keyword evidence="3" id="KW-0645">Protease</keyword>
<evidence type="ECO:0000256" key="1">
    <source>
        <dbReference type="ARBA" id="ARBA00002180"/>
    </source>
</evidence>
<dbReference type="InterPro" id="IPR036397">
    <property type="entry name" value="RNaseH_sf"/>
</dbReference>
<name>A0A371HEI5_MUCPR</name>
<keyword evidence="4" id="KW-0540">Nuclease</keyword>
<evidence type="ECO:0000256" key="6">
    <source>
        <dbReference type="ARBA" id="ARBA00022741"/>
    </source>
</evidence>
<comment type="function">
    <text evidence="1">The aspartyl protease (PR) mediates the proteolytic cleavages of the Gag and Gag-Pol polyproteins after assembly of the VLP.</text>
</comment>
<evidence type="ECO:0000256" key="9">
    <source>
        <dbReference type="ARBA" id="ARBA00022840"/>
    </source>
</evidence>
<dbReference type="GO" id="GO:0015074">
    <property type="term" value="P:DNA integration"/>
    <property type="evidence" value="ECO:0007669"/>
    <property type="project" value="InterPro"/>
</dbReference>
<keyword evidence="5" id="KW-0479">Metal-binding</keyword>
<dbReference type="AlphaFoldDB" id="A0A371HEI5"/>
<evidence type="ECO:0000256" key="14">
    <source>
        <dbReference type="ARBA" id="ARBA00023113"/>
    </source>
</evidence>
<dbReference type="GO" id="GO:0006508">
    <property type="term" value="P:proteolysis"/>
    <property type="evidence" value="ECO:0007669"/>
    <property type="project" value="UniProtKB-KW"/>
</dbReference>
<dbReference type="InterPro" id="IPR039537">
    <property type="entry name" value="Retrotran_Ty1/copia-like"/>
</dbReference>
<protein>
    <recommendedName>
        <fullName evidence="17">Integrase catalytic domain-containing protein</fullName>
    </recommendedName>
</protein>
<evidence type="ECO:0000256" key="7">
    <source>
        <dbReference type="ARBA" id="ARBA00022759"/>
    </source>
</evidence>
<keyword evidence="6" id="KW-0547">Nucleotide-binding</keyword>